<protein>
    <submittedName>
        <fullName evidence="1">Uncharacterized protein</fullName>
    </submittedName>
</protein>
<name>A0AC59ZW35_RANTA</name>
<gene>
    <name evidence="1" type="ORF">MRATA1EN22A_LOCUS23605</name>
</gene>
<dbReference type="EMBL" id="OX596088">
    <property type="protein sequence ID" value="CAN0517198.1"/>
    <property type="molecule type" value="Genomic_DNA"/>
</dbReference>
<evidence type="ECO:0000313" key="2">
    <source>
        <dbReference type="Proteomes" id="UP001162501"/>
    </source>
</evidence>
<reference evidence="1" key="2">
    <citation type="submission" date="2025-03" db="EMBL/GenBank/DDBJ databases">
        <authorList>
            <consortium name="ELIXIR-Norway"/>
            <consortium name="Elixir Norway"/>
        </authorList>
    </citation>
    <scope>NUCLEOTIDE SEQUENCE</scope>
</reference>
<dbReference type="Proteomes" id="UP001162501">
    <property type="component" value="Chromosome 4"/>
</dbReference>
<reference evidence="1" key="1">
    <citation type="submission" date="2023-05" db="EMBL/GenBank/DDBJ databases">
        <authorList>
            <consortium name="ELIXIR-Norway"/>
        </authorList>
    </citation>
    <scope>NUCLEOTIDE SEQUENCE</scope>
</reference>
<sequence length="170" mass="17352">MAGPSPRPGARSDARAAGPGAVRGAEGGAAAHLPRPRLPPSAPPARPPPTTRRPPPAAPPSQVPGPSSRSTPACPWEAALGSSALSSSPALRPGIRPKRVLHLAVPALSRLRTPGSIVQAAGPQAPIGLQFRLLLRLWPQALSAVLKEARPPTSPDWACSPAGKVNSQKL</sequence>
<organism evidence="1 2">
    <name type="scientific">Rangifer tarandus platyrhynchus</name>
    <name type="common">Svalbard reindeer</name>
    <dbReference type="NCBI Taxonomy" id="3082113"/>
    <lineage>
        <taxon>Eukaryota</taxon>
        <taxon>Metazoa</taxon>
        <taxon>Chordata</taxon>
        <taxon>Craniata</taxon>
        <taxon>Vertebrata</taxon>
        <taxon>Euteleostomi</taxon>
        <taxon>Mammalia</taxon>
        <taxon>Eutheria</taxon>
        <taxon>Laurasiatheria</taxon>
        <taxon>Artiodactyla</taxon>
        <taxon>Ruminantia</taxon>
        <taxon>Pecora</taxon>
        <taxon>Cervidae</taxon>
        <taxon>Odocoileinae</taxon>
        <taxon>Rangifer</taxon>
    </lineage>
</organism>
<proteinExistence type="predicted"/>
<evidence type="ECO:0000313" key="1">
    <source>
        <dbReference type="EMBL" id="CAN0517198.1"/>
    </source>
</evidence>
<accession>A0AC59ZW35</accession>